<gene>
    <name evidence="2" type="ordered locus">XOO3501</name>
</gene>
<evidence type="ECO:0000313" key="3">
    <source>
        <dbReference type="Proteomes" id="UP000006735"/>
    </source>
</evidence>
<dbReference type="KEGG" id="xoo:XOO3501"/>
<organism evidence="2 3">
    <name type="scientific">Xanthomonas oryzae pv. oryzae (strain KACC10331 / KXO85)</name>
    <dbReference type="NCBI Taxonomy" id="291331"/>
    <lineage>
        <taxon>Bacteria</taxon>
        <taxon>Pseudomonadati</taxon>
        <taxon>Pseudomonadota</taxon>
        <taxon>Gammaproteobacteria</taxon>
        <taxon>Lysobacterales</taxon>
        <taxon>Lysobacteraceae</taxon>
        <taxon>Xanthomonas</taxon>
    </lineage>
</organism>
<feature type="domain" description="DUF4123" evidence="1">
    <location>
        <begin position="67"/>
        <end position="173"/>
    </location>
</feature>
<dbReference type="AlphaFoldDB" id="Q5GX16"/>
<keyword evidence="3" id="KW-1185">Reference proteome</keyword>
<dbReference type="Pfam" id="PF13503">
    <property type="entry name" value="DUF4123"/>
    <property type="match status" value="1"/>
</dbReference>
<evidence type="ECO:0000259" key="1">
    <source>
        <dbReference type="Pfam" id="PF13503"/>
    </source>
</evidence>
<accession>Q5GX16</accession>
<proteinExistence type="predicted"/>
<reference evidence="2 3" key="1">
    <citation type="journal article" date="2005" name="Nucleic Acids Res.">
        <title>The genome sequence of Xanthomonas oryzae pathovar oryzae KACC10331, the bacterial blight pathogen of rice.</title>
        <authorList>
            <person name="Lee B.M."/>
            <person name="Park Y.J."/>
            <person name="Park D.S."/>
            <person name="Kang H.W."/>
            <person name="Kim J.G."/>
            <person name="Song E.S."/>
            <person name="Park I.C."/>
            <person name="Yoon U.H."/>
            <person name="Hahn J.H."/>
            <person name="Koo B.S."/>
            <person name="Lee G.B."/>
            <person name="Kim H."/>
            <person name="Park H.S."/>
            <person name="Yoon K.O."/>
            <person name="Kim J.H."/>
            <person name="Jung C.H."/>
            <person name="Koh N.H."/>
            <person name="Seo J.S."/>
            <person name="Go S.J."/>
        </authorList>
    </citation>
    <scope>NUCLEOTIDE SEQUENCE [LARGE SCALE GENOMIC DNA]</scope>
    <source>
        <strain evidence="3">KACC10331 / KXO85</strain>
    </source>
</reference>
<name>Q5GX16_XANOR</name>
<dbReference type="STRING" id="291331.XOO3501"/>
<dbReference type="EMBL" id="AE013598">
    <property type="protein sequence ID" value="AAW76755.1"/>
    <property type="molecule type" value="Genomic_DNA"/>
</dbReference>
<evidence type="ECO:0000313" key="2">
    <source>
        <dbReference type="EMBL" id="AAW76755.1"/>
    </source>
</evidence>
<dbReference type="HOGENOM" id="CLU_087529_0_0_6"/>
<dbReference type="InterPro" id="IPR025391">
    <property type="entry name" value="DUF4123"/>
</dbReference>
<sequence>MPVAGHGQGARVVPGEWVIGMHRVWIDVASDETKAATHALLAEGSASDVRIALLLDRAFVPADEWCRFAASTPGVPLYGGKYAGDGVEQASPWLCTVPEQGASPGPWLDALFRLCAGRPMLTLLQTRLPLQPLRLHLQQRLEASVAGETFVVRYADTRCLPQLFEVLAPAQRAAFLASIDGWRYVDRAGALQSLPKQSAHAAAALPFVLSPDQQQALQTVALPDTLIAYLRERQDVFGHLCGSPSAIHRCVHAVLGGLAETPQISANAYRQVLVALEAEGLLSAAEATQDA</sequence>
<protein>
    <recommendedName>
        <fullName evidence="1">DUF4123 domain-containing protein</fullName>
    </recommendedName>
</protein>
<dbReference type="Proteomes" id="UP000006735">
    <property type="component" value="Chromosome"/>
</dbReference>